<dbReference type="AlphaFoldDB" id="A0A6C0UIL3"/>
<evidence type="ECO:0000313" key="2">
    <source>
        <dbReference type="EMBL" id="QIB75404.1"/>
    </source>
</evidence>
<accession>A0A6C0UIL3</accession>
<organism evidence="2 3">
    <name type="scientific">Halogeometricum borinquense</name>
    <dbReference type="NCBI Taxonomy" id="60847"/>
    <lineage>
        <taxon>Archaea</taxon>
        <taxon>Methanobacteriati</taxon>
        <taxon>Methanobacteriota</taxon>
        <taxon>Stenosarchaea group</taxon>
        <taxon>Halobacteria</taxon>
        <taxon>Halobacteriales</taxon>
        <taxon>Haloferacaceae</taxon>
        <taxon>Halogeometricum</taxon>
    </lineage>
</organism>
<evidence type="ECO:0000256" key="1">
    <source>
        <dbReference type="SAM" id="MobiDB-lite"/>
    </source>
</evidence>
<dbReference type="GeneID" id="44080642"/>
<sequence>MYRPTGQWGDEGDGDELFRSLRQQLSREAQVYVEQLEDVYEELAMVRRQYSRSVKELKDEIAQLEHDVDRAGSAFSPKKEPEKELERRLSGRRDALRSERRSYRQDVRPLKKEARQLAAELQRFEMSEEWIEEVGDAFGL</sequence>
<dbReference type="EMBL" id="CP048739">
    <property type="protein sequence ID" value="QIB75404.1"/>
    <property type="molecule type" value="Genomic_DNA"/>
</dbReference>
<reference evidence="2 3" key="1">
    <citation type="submission" date="2020-02" db="EMBL/GenBank/DDBJ databases">
        <title>Whole genome sequence of Halogeometricum borinquense strain wsp4.</title>
        <authorList>
            <person name="Verma D.K."/>
            <person name="Gopal K."/>
            <person name="Prasad E.S."/>
        </authorList>
    </citation>
    <scope>NUCLEOTIDE SEQUENCE [LARGE SCALE GENOMIC DNA]</scope>
    <source>
        <strain evidence="3">wsp4</strain>
    </source>
</reference>
<proteinExistence type="predicted"/>
<dbReference type="Proteomes" id="UP000465846">
    <property type="component" value="Chromosome"/>
</dbReference>
<evidence type="ECO:0000313" key="3">
    <source>
        <dbReference type="Proteomes" id="UP000465846"/>
    </source>
</evidence>
<protein>
    <submittedName>
        <fullName evidence="2">Uncharacterized protein</fullName>
    </submittedName>
</protein>
<dbReference type="RefSeq" id="WP_163487184.1">
    <property type="nucleotide sequence ID" value="NZ_CP048739.1"/>
</dbReference>
<gene>
    <name evidence="2" type="ORF">G3I44_14535</name>
</gene>
<feature type="region of interest" description="Disordered" evidence="1">
    <location>
        <begin position="68"/>
        <end position="107"/>
    </location>
</feature>
<feature type="compositionally biased region" description="Basic and acidic residues" evidence="1">
    <location>
        <begin position="77"/>
        <end position="107"/>
    </location>
</feature>
<name>A0A6C0UIL3_9EURY</name>